<comment type="caution">
    <text evidence="2">The sequence shown here is derived from an EMBL/GenBank/DDBJ whole genome shotgun (WGS) entry which is preliminary data.</text>
</comment>
<feature type="region of interest" description="Disordered" evidence="1">
    <location>
        <begin position="1"/>
        <end position="43"/>
    </location>
</feature>
<keyword evidence="3" id="KW-1185">Reference proteome</keyword>
<sequence>MSFEEEWNDLKQAAAQRQTGMRLNQLAPEAGGGGGTADLKSAPVRKRKFANTIETQLEKPTRQAGDTVDESMGAAARAFAGWDTAVGLKKSHEKWEDQVNRLVGRLVTNKTQLRNAATQLGNTDIDVGHSLRRPQSNISGL</sequence>
<proteinExistence type="predicted"/>
<dbReference type="RefSeq" id="WP_189538001.1">
    <property type="nucleotide sequence ID" value="NZ_BMSV01000015.1"/>
</dbReference>
<organism evidence="2 3">
    <name type="scientific">Streptomyces roseolilacinus</name>
    <dbReference type="NCBI Taxonomy" id="66904"/>
    <lineage>
        <taxon>Bacteria</taxon>
        <taxon>Bacillati</taxon>
        <taxon>Actinomycetota</taxon>
        <taxon>Actinomycetes</taxon>
        <taxon>Kitasatosporales</taxon>
        <taxon>Streptomycetaceae</taxon>
        <taxon>Streptomyces</taxon>
    </lineage>
</organism>
<reference evidence="2" key="2">
    <citation type="submission" date="2020-09" db="EMBL/GenBank/DDBJ databases">
        <authorList>
            <person name="Sun Q."/>
            <person name="Ohkuma M."/>
        </authorList>
    </citation>
    <scope>NUCLEOTIDE SEQUENCE</scope>
    <source>
        <strain evidence="2">JCM 4335</strain>
    </source>
</reference>
<reference evidence="2" key="1">
    <citation type="journal article" date="2014" name="Int. J. Syst. Evol. Microbiol.">
        <title>Complete genome sequence of Corynebacterium casei LMG S-19264T (=DSM 44701T), isolated from a smear-ripened cheese.</title>
        <authorList>
            <consortium name="US DOE Joint Genome Institute (JGI-PGF)"/>
            <person name="Walter F."/>
            <person name="Albersmeier A."/>
            <person name="Kalinowski J."/>
            <person name="Ruckert C."/>
        </authorList>
    </citation>
    <scope>NUCLEOTIDE SEQUENCE</scope>
    <source>
        <strain evidence="2">JCM 4335</strain>
    </source>
</reference>
<name>A0A918ENB6_9ACTN</name>
<dbReference type="EMBL" id="BMSV01000015">
    <property type="protein sequence ID" value="GGQ30582.1"/>
    <property type="molecule type" value="Genomic_DNA"/>
</dbReference>
<evidence type="ECO:0000313" key="3">
    <source>
        <dbReference type="Proteomes" id="UP000654123"/>
    </source>
</evidence>
<evidence type="ECO:0000313" key="2">
    <source>
        <dbReference type="EMBL" id="GGQ30582.1"/>
    </source>
</evidence>
<dbReference type="Proteomes" id="UP000654123">
    <property type="component" value="Unassembled WGS sequence"/>
</dbReference>
<dbReference type="AlphaFoldDB" id="A0A918ENB6"/>
<accession>A0A918ENB6</accession>
<evidence type="ECO:0000256" key="1">
    <source>
        <dbReference type="SAM" id="MobiDB-lite"/>
    </source>
</evidence>
<gene>
    <name evidence="2" type="ORF">GCM10010249_56650</name>
</gene>
<protein>
    <submittedName>
        <fullName evidence="2">Uncharacterized protein</fullName>
    </submittedName>
</protein>